<dbReference type="InterPro" id="IPR001478">
    <property type="entry name" value="PDZ"/>
</dbReference>
<organism evidence="3 4">
    <name type="scientific">Symbiodinium microadriaticum</name>
    <name type="common">Dinoflagellate</name>
    <name type="synonym">Zooxanthella microadriatica</name>
    <dbReference type="NCBI Taxonomy" id="2951"/>
    <lineage>
        <taxon>Eukaryota</taxon>
        <taxon>Sar</taxon>
        <taxon>Alveolata</taxon>
        <taxon>Dinophyceae</taxon>
        <taxon>Suessiales</taxon>
        <taxon>Symbiodiniaceae</taxon>
        <taxon>Symbiodinium</taxon>
    </lineage>
</organism>
<evidence type="ECO:0000259" key="2">
    <source>
        <dbReference type="PROSITE" id="PS50106"/>
    </source>
</evidence>
<dbReference type="PROSITE" id="PS50106">
    <property type="entry name" value="PDZ"/>
    <property type="match status" value="1"/>
</dbReference>
<feature type="region of interest" description="Disordered" evidence="1">
    <location>
        <begin position="247"/>
        <end position="298"/>
    </location>
</feature>
<dbReference type="Gene3D" id="2.30.42.10">
    <property type="match status" value="1"/>
</dbReference>
<evidence type="ECO:0000313" key="4">
    <source>
        <dbReference type="Proteomes" id="UP000186817"/>
    </source>
</evidence>
<dbReference type="InterPro" id="IPR036034">
    <property type="entry name" value="PDZ_sf"/>
</dbReference>
<feature type="domain" description="PDZ" evidence="2">
    <location>
        <begin position="38"/>
        <end position="95"/>
    </location>
</feature>
<reference evidence="3 4" key="1">
    <citation type="submission" date="2016-02" db="EMBL/GenBank/DDBJ databases">
        <title>Genome analysis of coral dinoflagellate symbionts highlights evolutionary adaptations to a symbiotic lifestyle.</title>
        <authorList>
            <person name="Aranda M."/>
            <person name="Li Y."/>
            <person name="Liew Y.J."/>
            <person name="Baumgarten S."/>
            <person name="Simakov O."/>
            <person name="Wilson M."/>
            <person name="Piel J."/>
            <person name="Ashoor H."/>
            <person name="Bougouffa S."/>
            <person name="Bajic V.B."/>
            <person name="Ryu T."/>
            <person name="Ravasi T."/>
            <person name="Bayer T."/>
            <person name="Micklem G."/>
            <person name="Kim H."/>
            <person name="Bhak J."/>
            <person name="Lajeunesse T.C."/>
            <person name="Voolstra C.R."/>
        </authorList>
    </citation>
    <scope>NUCLEOTIDE SEQUENCE [LARGE SCALE GENOMIC DNA]</scope>
    <source>
        <strain evidence="3 4">CCMP2467</strain>
    </source>
</reference>
<evidence type="ECO:0000256" key="1">
    <source>
        <dbReference type="SAM" id="MobiDB-lite"/>
    </source>
</evidence>
<sequence>MGARAVEVDLRNLAADEAVAVLMKSGKTPCAAELRCHGAVQLGFVLSHSGKITRVATGTWAAENGLEAGDEVLAIDGRSWDDVVKTATLEDLSNLRGPRRLVVRAWTTAEDLQEAVRRSVAPSLAKTHAQFREALQDERRRFAFREALQAQLAHWRPRDTWPFPALPKDAVDTAAEVGELVGFGTQALPRVTKLESAARRIQARYRWMKLWRQLDTAREREAAATKIQAVHRGRQARRGVAAQFAASAGGMEMIESDSDPKEHSESETGSSGREAESGRPATAPSAQSKAAEPAVQIQKTSDHVAWRVTAGADAGLDDAQETRDHDFFGQSAVLQPQPGKPKQKERPARIRVGFKIAGKLG</sequence>
<protein>
    <recommendedName>
        <fullName evidence="2">PDZ domain-containing protein</fullName>
    </recommendedName>
</protein>
<feature type="region of interest" description="Disordered" evidence="1">
    <location>
        <begin position="318"/>
        <end position="361"/>
    </location>
</feature>
<proteinExistence type="predicted"/>
<comment type="caution">
    <text evidence="3">The sequence shown here is derived from an EMBL/GenBank/DDBJ whole genome shotgun (WGS) entry which is preliminary data.</text>
</comment>
<dbReference type="Proteomes" id="UP000186817">
    <property type="component" value="Unassembled WGS sequence"/>
</dbReference>
<dbReference type="EMBL" id="LSRX01000988">
    <property type="protein sequence ID" value="OLP85216.1"/>
    <property type="molecule type" value="Genomic_DNA"/>
</dbReference>
<dbReference type="OrthoDB" id="420224at2759"/>
<evidence type="ECO:0000313" key="3">
    <source>
        <dbReference type="EMBL" id="OLP85216.1"/>
    </source>
</evidence>
<name>A0A1Q9CQL8_SYMMI</name>
<dbReference type="SUPFAM" id="SSF50156">
    <property type="entry name" value="PDZ domain-like"/>
    <property type="match status" value="1"/>
</dbReference>
<accession>A0A1Q9CQL8</accession>
<gene>
    <name evidence="3" type="ORF">AK812_SmicGene33812</name>
</gene>
<keyword evidence="4" id="KW-1185">Reference proteome</keyword>
<dbReference type="PROSITE" id="PS50096">
    <property type="entry name" value="IQ"/>
    <property type="match status" value="1"/>
</dbReference>
<dbReference type="AlphaFoldDB" id="A0A1Q9CQL8"/>